<feature type="region of interest" description="Disordered" evidence="1">
    <location>
        <begin position="1"/>
        <end position="59"/>
    </location>
</feature>
<feature type="compositionally biased region" description="Gly residues" evidence="1">
    <location>
        <begin position="1"/>
        <end position="21"/>
    </location>
</feature>
<dbReference type="STRING" id="106370.Francci3_4160"/>
<keyword evidence="3" id="KW-1185">Reference proteome</keyword>
<accession>Q2J5D4</accession>
<dbReference type="HOGENOM" id="CLU_1249110_0_0_11"/>
<evidence type="ECO:0000313" key="2">
    <source>
        <dbReference type="EMBL" id="ABD13508.1"/>
    </source>
</evidence>
<protein>
    <submittedName>
        <fullName evidence="2">Uncharacterized protein</fullName>
    </submittedName>
</protein>
<dbReference type="Proteomes" id="UP000001937">
    <property type="component" value="Chromosome"/>
</dbReference>
<evidence type="ECO:0000313" key="3">
    <source>
        <dbReference type="Proteomes" id="UP000001937"/>
    </source>
</evidence>
<feature type="compositionally biased region" description="Low complexity" evidence="1">
    <location>
        <begin position="44"/>
        <end position="53"/>
    </location>
</feature>
<reference evidence="2 3" key="1">
    <citation type="journal article" date="2007" name="Genome Res.">
        <title>Genome characteristics of facultatively symbiotic Frankia sp. strains reflect host range and host plant biogeography.</title>
        <authorList>
            <person name="Normand P."/>
            <person name="Lapierre P."/>
            <person name="Tisa L.S."/>
            <person name="Gogarten J.P."/>
            <person name="Alloisio N."/>
            <person name="Bagnarol E."/>
            <person name="Bassi C.A."/>
            <person name="Berry A.M."/>
            <person name="Bickhart D.M."/>
            <person name="Choisne N."/>
            <person name="Couloux A."/>
            <person name="Cournoyer B."/>
            <person name="Cruveiller S."/>
            <person name="Daubin V."/>
            <person name="Demange N."/>
            <person name="Francino M.P."/>
            <person name="Goltsman E."/>
            <person name="Huang Y."/>
            <person name="Kopp O.R."/>
            <person name="Labarre L."/>
            <person name="Lapidus A."/>
            <person name="Lavire C."/>
            <person name="Marechal J."/>
            <person name="Martinez M."/>
            <person name="Mastronunzio J.E."/>
            <person name="Mullin B.C."/>
            <person name="Niemann J."/>
            <person name="Pujic P."/>
            <person name="Rawnsley T."/>
            <person name="Rouy Z."/>
            <person name="Schenowitz C."/>
            <person name="Sellstedt A."/>
            <person name="Tavares F."/>
            <person name="Tomkins J.P."/>
            <person name="Vallenet D."/>
            <person name="Valverde C."/>
            <person name="Wall L.G."/>
            <person name="Wang Y."/>
            <person name="Medigue C."/>
            <person name="Benson D.R."/>
        </authorList>
    </citation>
    <scope>NUCLEOTIDE SEQUENCE [LARGE SCALE GENOMIC DNA]</scope>
    <source>
        <strain evidence="3">DSM 45818 / CECT 9043 / CcI3</strain>
    </source>
</reference>
<gene>
    <name evidence="2" type="ordered locus">Francci3_4160</name>
</gene>
<proteinExistence type="predicted"/>
<evidence type="ECO:0000256" key="1">
    <source>
        <dbReference type="SAM" id="MobiDB-lite"/>
    </source>
</evidence>
<dbReference type="KEGG" id="fra:Francci3_4160"/>
<dbReference type="EMBL" id="CP000249">
    <property type="protein sequence ID" value="ABD13508.1"/>
    <property type="molecule type" value="Genomic_DNA"/>
</dbReference>
<dbReference type="AlphaFoldDB" id="Q2J5D4"/>
<sequence length="221" mass="22737">MGACPGRGTGGGTAHSGGRPAGTGDVDDRADLVHGDPLGGAAGRAGTTAGLSAPRWRPVGTGDTVTRLWEVQAGNVPDVELPGGDGLLLAGPVLDVDCNRAVQVRVRPVEDGPLLPAAVAATAQDGVATVTAHPRTCPPGNTRLAFLLGRYIHGDRVAAGVDMPVVTVGCALRPEEFGGVGIMPVSHRVRLLDGGGRWVEHTMWEVMSLPRYAALARENRL</sequence>
<name>Q2J5D4_FRACC</name>
<organism evidence="2 3">
    <name type="scientific">Frankia casuarinae (strain DSM 45818 / CECT 9043 / HFP020203 / CcI3)</name>
    <dbReference type="NCBI Taxonomy" id="106370"/>
    <lineage>
        <taxon>Bacteria</taxon>
        <taxon>Bacillati</taxon>
        <taxon>Actinomycetota</taxon>
        <taxon>Actinomycetes</taxon>
        <taxon>Frankiales</taxon>
        <taxon>Frankiaceae</taxon>
        <taxon>Frankia</taxon>
    </lineage>
</organism>